<evidence type="ECO:0000256" key="4">
    <source>
        <dbReference type="ARBA" id="ARBA00022833"/>
    </source>
</evidence>
<dbReference type="GO" id="GO:0004089">
    <property type="term" value="F:carbonate dehydratase activity"/>
    <property type="evidence" value="ECO:0007669"/>
    <property type="project" value="UniProtKB-EC"/>
</dbReference>
<dbReference type="AlphaFoldDB" id="A0A7Y9IEW9"/>
<name>A0A7Y9IEW9_9ACTN</name>
<keyword evidence="8" id="KW-0456">Lyase</keyword>
<keyword evidence="9" id="KW-1185">Reference proteome</keyword>
<dbReference type="Proteomes" id="UP000569914">
    <property type="component" value="Unassembled WGS sequence"/>
</dbReference>
<comment type="cofactor">
    <cofactor evidence="7">
        <name>Zn(2+)</name>
        <dbReference type="ChEBI" id="CHEBI:29105"/>
    </cofactor>
    <text evidence="7">Binds 1 zinc ion per subunit.</text>
</comment>
<feature type="binding site" evidence="7">
    <location>
        <position position="100"/>
    </location>
    <ligand>
        <name>Zn(2+)</name>
        <dbReference type="ChEBI" id="CHEBI:29105"/>
    </ligand>
</feature>
<evidence type="ECO:0000313" key="8">
    <source>
        <dbReference type="EMBL" id="NYE75457.1"/>
    </source>
</evidence>
<dbReference type="EC" id="4.2.1.1" evidence="2"/>
<dbReference type="InterPro" id="IPR036874">
    <property type="entry name" value="Carbonic_anhydrase_sf"/>
</dbReference>
<evidence type="ECO:0000256" key="2">
    <source>
        <dbReference type="ARBA" id="ARBA00012925"/>
    </source>
</evidence>
<dbReference type="PANTHER" id="PTHR43175">
    <property type="entry name" value="CARBONIC ANHYDRASE"/>
    <property type="match status" value="1"/>
</dbReference>
<reference evidence="8 9" key="1">
    <citation type="submission" date="2020-07" db="EMBL/GenBank/DDBJ databases">
        <title>Sequencing the genomes of 1000 actinobacteria strains.</title>
        <authorList>
            <person name="Klenk H.-P."/>
        </authorList>
    </citation>
    <scope>NUCLEOTIDE SEQUENCE [LARGE SCALE GENOMIC DNA]</scope>
    <source>
        <strain evidence="8 9">DSM 22083</strain>
    </source>
</reference>
<comment type="similarity">
    <text evidence="1">Belongs to the beta-class carbonic anhydrase family.</text>
</comment>
<comment type="caution">
    <text evidence="8">The sequence shown here is derived from an EMBL/GenBank/DDBJ whole genome shotgun (WGS) entry which is preliminary data.</text>
</comment>
<feature type="binding site" evidence="7">
    <location>
        <position position="44"/>
    </location>
    <ligand>
        <name>Zn(2+)</name>
        <dbReference type="ChEBI" id="CHEBI:29105"/>
    </ligand>
</feature>
<dbReference type="SMART" id="SM00947">
    <property type="entry name" value="Pro_CA"/>
    <property type="match status" value="1"/>
</dbReference>
<dbReference type="InterPro" id="IPR001765">
    <property type="entry name" value="Carbonic_anhydrase"/>
</dbReference>
<feature type="binding site" evidence="7">
    <location>
        <position position="46"/>
    </location>
    <ligand>
        <name>Zn(2+)</name>
        <dbReference type="ChEBI" id="CHEBI:29105"/>
    </ligand>
</feature>
<dbReference type="GO" id="GO:0008270">
    <property type="term" value="F:zinc ion binding"/>
    <property type="evidence" value="ECO:0007669"/>
    <property type="project" value="InterPro"/>
</dbReference>
<organism evidence="8 9">
    <name type="scientific">Microlunatus parietis</name>
    <dbReference type="NCBI Taxonomy" id="682979"/>
    <lineage>
        <taxon>Bacteria</taxon>
        <taxon>Bacillati</taxon>
        <taxon>Actinomycetota</taxon>
        <taxon>Actinomycetes</taxon>
        <taxon>Propionibacteriales</taxon>
        <taxon>Propionibacteriaceae</taxon>
        <taxon>Microlunatus</taxon>
    </lineage>
</organism>
<evidence type="ECO:0000256" key="1">
    <source>
        <dbReference type="ARBA" id="ARBA00006217"/>
    </source>
</evidence>
<dbReference type="RefSeq" id="WP_312879632.1">
    <property type="nucleotide sequence ID" value="NZ_JACCBU010000001.1"/>
</dbReference>
<sequence length="172" mass="18239">MEDSVPAHQDSFDDLLAANVEFQRQFTDGGFDGIARAGVLMLTCMDSRILPLHMVGLRIGDAKILRTPGAHLTDDALIGVIVGVHLLHVRRVLLVPHTRCAMATGTDADIAAAVRASTGADLGDLKIGATPDQEGRLAADVARLRDHPLIAGRAEIGGFLYDVDTGALKQLL</sequence>
<dbReference type="CDD" id="cd03379">
    <property type="entry name" value="beta_CA_cladeD"/>
    <property type="match status" value="1"/>
</dbReference>
<dbReference type="SUPFAM" id="SSF53056">
    <property type="entry name" value="beta-carbonic anhydrase, cab"/>
    <property type="match status" value="1"/>
</dbReference>
<feature type="binding site" evidence="7">
    <location>
        <position position="97"/>
    </location>
    <ligand>
        <name>Zn(2+)</name>
        <dbReference type="ChEBI" id="CHEBI:29105"/>
    </ligand>
</feature>
<gene>
    <name evidence="8" type="ORF">BKA15_006786</name>
</gene>
<proteinExistence type="inferred from homology"/>
<evidence type="ECO:0000256" key="7">
    <source>
        <dbReference type="PIRSR" id="PIRSR601765-1"/>
    </source>
</evidence>
<comment type="function">
    <text evidence="5">Catalyzes the reversible hydration of carbon dioxide to form bicarbonate.</text>
</comment>
<accession>A0A7Y9IEW9</accession>
<dbReference type="PANTHER" id="PTHR43175:SF3">
    <property type="entry name" value="CARBON DISULFIDE HYDROLASE"/>
    <property type="match status" value="1"/>
</dbReference>
<dbReference type="EMBL" id="JACCBU010000001">
    <property type="protein sequence ID" value="NYE75457.1"/>
    <property type="molecule type" value="Genomic_DNA"/>
</dbReference>
<evidence type="ECO:0000256" key="5">
    <source>
        <dbReference type="ARBA" id="ARBA00024993"/>
    </source>
</evidence>
<dbReference type="Gene3D" id="3.40.1050.10">
    <property type="entry name" value="Carbonic anhydrase"/>
    <property type="match status" value="1"/>
</dbReference>
<comment type="catalytic activity">
    <reaction evidence="6">
        <text>hydrogencarbonate + H(+) = CO2 + H2O</text>
        <dbReference type="Rhea" id="RHEA:10748"/>
        <dbReference type="ChEBI" id="CHEBI:15377"/>
        <dbReference type="ChEBI" id="CHEBI:15378"/>
        <dbReference type="ChEBI" id="CHEBI:16526"/>
        <dbReference type="ChEBI" id="CHEBI:17544"/>
        <dbReference type="EC" id="4.2.1.1"/>
    </reaction>
</comment>
<evidence type="ECO:0000256" key="6">
    <source>
        <dbReference type="ARBA" id="ARBA00048348"/>
    </source>
</evidence>
<evidence type="ECO:0000313" key="9">
    <source>
        <dbReference type="Proteomes" id="UP000569914"/>
    </source>
</evidence>
<dbReference type="Pfam" id="PF00484">
    <property type="entry name" value="Pro_CA"/>
    <property type="match status" value="1"/>
</dbReference>
<keyword evidence="4 7" id="KW-0862">Zinc</keyword>
<evidence type="ECO:0000256" key="3">
    <source>
        <dbReference type="ARBA" id="ARBA00022723"/>
    </source>
</evidence>
<protein>
    <recommendedName>
        <fullName evidence="2">carbonic anhydrase</fullName>
        <ecNumber evidence="2">4.2.1.1</ecNumber>
    </recommendedName>
</protein>
<keyword evidence="3 7" id="KW-0479">Metal-binding</keyword>